<feature type="region of interest" description="Disordered" evidence="1">
    <location>
        <begin position="1637"/>
        <end position="1672"/>
    </location>
</feature>
<dbReference type="OrthoDB" id="372797at2759"/>
<protein>
    <recommendedName>
        <fullName evidence="4">Asparagine-rich antigen</fullName>
    </recommendedName>
</protein>
<dbReference type="RefSeq" id="XP_008818048.1">
    <property type="nucleotide sequence ID" value="XM_008819826.1"/>
</dbReference>
<feature type="region of interest" description="Disordered" evidence="1">
    <location>
        <begin position="2193"/>
        <end position="2259"/>
    </location>
</feature>
<evidence type="ECO:0000256" key="1">
    <source>
        <dbReference type="SAM" id="MobiDB-lite"/>
    </source>
</evidence>
<feature type="compositionally biased region" description="Basic and acidic residues" evidence="1">
    <location>
        <begin position="694"/>
        <end position="703"/>
    </location>
</feature>
<feature type="compositionally biased region" description="Low complexity" evidence="1">
    <location>
        <begin position="1767"/>
        <end position="1780"/>
    </location>
</feature>
<feature type="compositionally biased region" description="Acidic residues" evidence="1">
    <location>
        <begin position="2100"/>
        <end position="2109"/>
    </location>
</feature>
<sequence>MHPPEEKHRDKEEPGALPYIPHAENYVKVNKSKYNRSGNYHHKQARENQITSNAYVSYNNYSYMGNNTSGNYNPGKIHHHQTANGRYHKMGYNEGSGHYLPRGRTYRSNNGGVSNSVGTGICEEEIIVHQQYNKRNGGNRYHDSVAPSANGFKTVPDDPLGRSPNGVPESNGAAEKESDVEGMHKNIYPNGKGQNWIRKTNNRMGRGYPARGQATLSESGPQNGPRSGPQIGHQNGQQSAHQSDEQSGTPNEAEVKMKSEIDSQQENHHIMEMNNDKENPNGFSTKGRRKNNGKYMNAYKSGANYVPSSVSNRSSNYFGGGISNHGQSRGYGQINGYGYKQNYHQVYNQNYSQGYNQGYNQNYNHTNDNKYNNYNNNHNHNGYNNNGYNHSGYHHNSYHHNYSRYSSYNQGGSQSTDREARAAAKLSTGGEDPLGECAQVCVVQKESPPDGGVSKSDNCVGVNSPSNQLGATAKTDVAQGDNHIKGGSCNERNGTYAKPSDVEVGTEECLKVEKDANKQSNNCDRNKNIYDGSCNSEENPHGNHQVSRGGHLCGNDTVSNLGDVVKHVKHDKCDVVEVLRKDHCSSKESLHSDGRNNVMGGSPYVQANNGVTATSPKGNYSPISFSKNGASRKKALNRSSPPVYSSNYEINIHGSFWRGKNIVSNGNIGGARSDDPNGRDPLPGTPPATHKGYKRSERVEESTKSLVHNDLVTTTQRDYIPNVTQLERGHSFDEDSTVTKEYDVSGNGELQVGNPCGRTLREDEAWEASPGGELHQEEFHMDGVCRDGKTTIGEQDTSKRNLPMATVPNGVGEEAHVSGEARQSFDHAETSHGGDRAGNHFPRRLLSRIANYEGGRTDTVAGGYLSGGGDYNEVNGSCNQVSGNHTQCGGDYYSSACSQKVGSQNAGSCNVTNGSHNPGAAPPSHEAQEPPEMHRSGAYKKQNNVFPPNALKRHGRNSKAGKSQFPSMHECFFSTNKRKGGSTQRSEPVEEVDEAGRQFILGESVYGMKNEGTVFVGDCSYTDGSPFCAKGKILSREGAVESSTYDAGEVHSGDGKPKYNRKEEISSTTDSTTMNCYRVELKTLKEEVQIGDSSWTPDKGSLLVKPNLTQVRDNEHLKLIMPVNAWKKEPILRKQKKGTNAEKFKRPIMSRDAGVTRKERGGIGGLVKEDHTMDHSDNDHDKQHDEQHEQKHAVQQRFDRANAPTAPPKHRRSRSENIHCYQNNEFKNLEVAMMKPHMDTFKRTVNVKGVRTILEKVLISYIDGDVVERGVSRTLGAPSARMKEHQKGKVQCTLAEAASVCSYVERGKWISSVNRTECFSEKETTVRQIGAVKTDTSEKDKAIYFLGEHLNYGSNVKTQNTFLCLPIERALLLEGDPNTDDDEADNEEDGNDAAEGDADPEQWEDKRINCRPGEEQGSPLEGMVRGEFLSRRDCVGAADACGGSSRGSVNCDRGSNYGERGHFGGRGHHGGRGHYRGGGNYRGRGNYGRGGHYGRRGNYHRGDVHNKVVSRDNMLKFFPQETTPPQRNLTNGNTTGGYSKNEVMQDRRYGERGVIQNDFMLSGVSATGTGTTTTATIESMATMDRNASNYAQSKVQVNSSTGRMASHQIGHKGFFAELPERRRRNVNTSDYCYMSGQNDSSTENYPQGCSVGSTDQSGVQNNSYTANQGSSELAGEAQNYSFYANRFEGGEHPKGEDPIGGGAPVDSMKGMRSVNGVNRAEGKSMRDFNGGAFNEGYGRHNQSHMNDFTQRRQQRNGTANHYGVGGQQWSNQTTNNTGNNRNHFNSYVNRNGTMRDSRFPSQSNVPTGNIFPYADGGSMPPHHGGSATFSSGIAETGSGFYPNEGVLNPGNNGESVDGGYHYNGGCDTTFKSAAPVSGCRKGRNAPYVGGYAANCAVNYETNWSAVAGPSTSPHFAAPPMSVHKRIQGKRNHVNADGFNNVPTFDELKCEDSEVAINDASENTSPCGMAGKRWAKNYARHTGMHYGNDRRQRSNGGVMQSRKTQPSQHEENEKREEHEHTMYSGRQDVIQRDDIDSVGEADHGSHPDGPRSKSQNRWMRGVEEVSYGRDTRSEKGEREGDVGMDVMHGKNDRRGEGEPHSEEEENETGDNGESLFKRKNRLQLPHGDREGILGKAMRKKTDGLRKGDLLVGTPPCDDVLAIDPAKERKCVEMVRGNGTEGMPPSHFEVVLGGENSAFKGEAKQSQRKDNIKSNRLTSSRMGSSHTKVGHANSSPREQVASKMRSPKQGGNKTERKRERACNEYTPYEGYIRGTNDVSNIEPVFCTFEGENADDYNDPTEEVNQFDHTARDYEVCATDQQQLILGDNPHGSADVYTQETSSFLGDGRSEPNENTNKGSYRRKNKNKKSTYEKGANDTGAYNNRGGSRSAKGKKK</sequence>
<feature type="region of interest" description="Disordered" evidence="1">
    <location>
        <begin position="1044"/>
        <end position="1067"/>
    </location>
</feature>
<dbReference type="EMBL" id="KI965480">
    <property type="protein sequence ID" value="EUD65298.1"/>
    <property type="molecule type" value="Genomic_DNA"/>
</dbReference>
<evidence type="ECO:0000313" key="2">
    <source>
        <dbReference type="EMBL" id="EUD65298.1"/>
    </source>
</evidence>
<proteinExistence type="predicted"/>
<feature type="compositionally biased region" description="Polar residues" evidence="1">
    <location>
        <begin position="904"/>
        <end position="916"/>
    </location>
</feature>
<feature type="region of interest" description="Disordered" evidence="1">
    <location>
        <begin position="1163"/>
        <end position="1215"/>
    </location>
</feature>
<reference evidence="2 3" key="1">
    <citation type="submission" date="2013-02" db="EMBL/GenBank/DDBJ databases">
        <title>The Genome Sequence of Plasmodium inui San Antonio 1.</title>
        <authorList>
            <consortium name="The Broad Institute Genome Sequencing Platform"/>
            <consortium name="The Broad Institute Genome Sequencing Center for Infectious Disease"/>
            <person name="Neafsey D."/>
            <person name="Cheeseman I."/>
            <person name="Volkman S."/>
            <person name="Adams J."/>
            <person name="Walker B."/>
            <person name="Young S.K."/>
            <person name="Zeng Q."/>
            <person name="Gargeya S."/>
            <person name="Fitzgerald M."/>
            <person name="Haas B."/>
            <person name="Abouelleil A."/>
            <person name="Alvarado L."/>
            <person name="Arachchi H.M."/>
            <person name="Berlin A.M."/>
            <person name="Chapman S.B."/>
            <person name="Dewar J."/>
            <person name="Goldberg J."/>
            <person name="Griggs A."/>
            <person name="Gujja S."/>
            <person name="Hansen M."/>
            <person name="Howarth C."/>
            <person name="Imamovic A."/>
            <person name="Larimer J."/>
            <person name="McCowan C."/>
            <person name="Murphy C."/>
            <person name="Neiman D."/>
            <person name="Pearson M."/>
            <person name="Priest M."/>
            <person name="Roberts A."/>
            <person name="Saif S."/>
            <person name="Shea T."/>
            <person name="Sisk P."/>
            <person name="Sykes S."/>
            <person name="Wortman J."/>
            <person name="Nusbaum C."/>
            <person name="Birren B."/>
        </authorList>
    </citation>
    <scope>NUCLEOTIDE SEQUENCE [LARGE SCALE GENOMIC DNA]</scope>
    <source>
        <strain evidence="2 3">San Antonio 1</strain>
    </source>
</reference>
<feature type="region of interest" description="Disordered" evidence="1">
    <location>
        <begin position="1983"/>
        <end position="2138"/>
    </location>
</feature>
<feature type="compositionally biased region" description="Basic and acidic residues" evidence="1">
    <location>
        <begin position="2007"/>
        <end position="2020"/>
    </location>
</feature>
<feature type="region of interest" description="Disordered" evidence="1">
    <location>
        <begin position="1757"/>
        <end position="1780"/>
    </location>
</feature>
<feature type="region of interest" description="Disordered" evidence="1">
    <location>
        <begin position="1519"/>
        <end position="1540"/>
    </location>
</feature>
<feature type="compositionally biased region" description="Acidic residues" evidence="1">
    <location>
        <begin position="1377"/>
        <end position="1402"/>
    </location>
</feature>
<feature type="region of interest" description="Disordered" evidence="1">
    <location>
        <begin position="815"/>
        <end position="840"/>
    </location>
</feature>
<evidence type="ECO:0000313" key="3">
    <source>
        <dbReference type="Proteomes" id="UP000030640"/>
    </source>
</evidence>
<organism evidence="2 3">
    <name type="scientific">Plasmodium inui San Antonio 1</name>
    <dbReference type="NCBI Taxonomy" id="1237626"/>
    <lineage>
        <taxon>Eukaryota</taxon>
        <taxon>Sar</taxon>
        <taxon>Alveolata</taxon>
        <taxon>Apicomplexa</taxon>
        <taxon>Aconoidasida</taxon>
        <taxon>Haemosporida</taxon>
        <taxon>Plasmodiidae</taxon>
        <taxon>Plasmodium</taxon>
        <taxon>Plasmodium (Plasmodium)</taxon>
    </lineage>
</organism>
<feature type="region of interest" description="Disordered" evidence="1">
    <location>
        <begin position="467"/>
        <end position="499"/>
    </location>
</feature>
<feature type="region of interest" description="Disordered" evidence="1">
    <location>
        <begin position="667"/>
        <end position="704"/>
    </location>
</feature>
<feature type="compositionally biased region" description="Basic and acidic residues" evidence="1">
    <location>
        <begin position="815"/>
        <end position="838"/>
    </location>
</feature>
<feature type="region of interest" description="Disordered" evidence="1">
    <location>
        <begin position="2323"/>
        <end position="2393"/>
    </location>
</feature>
<dbReference type="VEuPathDB" id="PlasmoDB:C922_04241"/>
<feature type="compositionally biased region" description="Polar residues" evidence="1">
    <location>
        <begin position="214"/>
        <end position="225"/>
    </location>
</feature>
<feature type="region of interest" description="Disordered" evidence="1">
    <location>
        <begin position="1686"/>
        <end position="1711"/>
    </location>
</feature>
<dbReference type="GeneID" id="20039515"/>
<feature type="compositionally biased region" description="Polar residues" evidence="1">
    <location>
        <begin position="1637"/>
        <end position="1671"/>
    </location>
</feature>
<feature type="compositionally biased region" description="Basic and acidic residues" evidence="1">
    <location>
        <begin position="1688"/>
        <end position="1697"/>
    </location>
</feature>
<gene>
    <name evidence="2" type="ORF">C922_04241</name>
</gene>
<feature type="region of interest" description="Disordered" evidence="1">
    <location>
        <begin position="624"/>
        <end position="643"/>
    </location>
</feature>
<feature type="region of interest" description="Disordered" evidence="1">
    <location>
        <begin position="904"/>
        <end position="964"/>
    </location>
</feature>
<feature type="compositionally biased region" description="Polar residues" evidence="1">
    <location>
        <begin position="2212"/>
        <end position="2235"/>
    </location>
</feature>
<feature type="compositionally biased region" description="Polar residues" evidence="1">
    <location>
        <begin position="1993"/>
        <end position="2006"/>
    </location>
</feature>
<feature type="compositionally biased region" description="Polar residues" evidence="1">
    <location>
        <begin position="1520"/>
        <end position="1538"/>
    </location>
</feature>
<name>W7A1Q1_9APIC</name>
<feature type="compositionally biased region" description="Basic and acidic residues" evidence="1">
    <location>
        <begin position="1163"/>
        <end position="1200"/>
    </location>
</feature>
<feature type="region of interest" description="Disordered" evidence="1">
    <location>
        <begin position="405"/>
        <end position="429"/>
    </location>
</feature>
<feature type="region of interest" description="Disordered" evidence="1">
    <location>
        <begin position="1375"/>
        <end position="1404"/>
    </location>
</feature>
<dbReference type="Proteomes" id="UP000030640">
    <property type="component" value="Unassembled WGS sequence"/>
</dbReference>
<accession>W7A1Q1</accession>
<feature type="compositionally biased region" description="Basic and acidic residues" evidence="1">
    <location>
        <begin position="926"/>
        <end position="935"/>
    </location>
</feature>
<keyword evidence="3" id="KW-1185">Reference proteome</keyword>
<evidence type="ECO:0008006" key="4">
    <source>
        <dbReference type="Google" id="ProtNLM"/>
    </source>
</evidence>
<feature type="compositionally biased region" description="Basic and acidic residues" evidence="1">
    <location>
        <begin position="2028"/>
        <end position="2050"/>
    </location>
</feature>
<feature type="compositionally biased region" description="Polar residues" evidence="1">
    <location>
        <begin position="232"/>
        <end position="250"/>
    </location>
</feature>
<feature type="compositionally biased region" description="Basic and acidic residues" evidence="1">
    <location>
        <begin position="174"/>
        <end position="184"/>
    </location>
</feature>
<feature type="compositionally biased region" description="Basic and acidic residues" evidence="1">
    <location>
        <begin position="1048"/>
        <end position="1065"/>
    </location>
</feature>
<feature type="compositionally biased region" description="Basic and acidic residues" evidence="1">
    <location>
        <begin position="2199"/>
        <end position="2211"/>
    </location>
</feature>
<feature type="compositionally biased region" description="Basic and acidic residues" evidence="1">
    <location>
        <begin position="2059"/>
        <end position="2099"/>
    </location>
</feature>
<feature type="compositionally biased region" description="Basic residues" evidence="1">
    <location>
        <begin position="2357"/>
        <end position="2366"/>
    </location>
</feature>
<feature type="region of interest" description="Disordered" evidence="1">
    <location>
        <begin position="138"/>
        <end position="257"/>
    </location>
</feature>